<feature type="region of interest" description="Disordered" evidence="1">
    <location>
        <begin position="115"/>
        <end position="142"/>
    </location>
</feature>
<evidence type="ECO:0000256" key="1">
    <source>
        <dbReference type="SAM" id="MobiDB-lite"/>
    </source>
</evidence>
<evidence type="ECO:0000313" key="2">
    <source>
        <dbReference type="EMBL" id="SPF39178.1"/>
    </source>
</evidence>
<dbReference type="Proteomes" id="UP000238701">
    <property type="component" value="Unassembled WGS sequence"/>
</dbReference>
<accession>A0A2U3KHQ0</accession>
<organism evidence="2 3">
    <name type="scientific">Candidatus Sulfotelmatobacter kueseliae</name>
    <dbReference type="NCBI Taxonomy" id="2042962"/>
    <lineage>
        <taxon>Bacteria</taxon>
        <taxon>Pseudomonadati</taxon>
        <taxon>Acidobacteriota</taxon>
        <taxon>Terriglobia</taxon>
        <taxon>Terriglobales</taxon>
        <taxon>Candidatus Korobacteraceae</taxon>
        <taxon>Candidatus Sulfotelmatobacter</taxon>
    </lineage>
</organism>
<sequence length="239" mass="26320">MRGKGGTIPKMGSLRPMWSGHSCPLPLSLFDEGTTPSADGTNGKGTTSSHAVKAHQESGAGPPFRVISTPEDAPSLSLRFLQGQGGDFDLDEQSRHDFHLLPLARRQLRTRFRQRLQHRHSWRELRRKSNSPPSRKEREKDGAAPVLVVQTVGRLPEGASLAPKAKAPSITRGFQVLDDCPPNTINDRSVTRLVRQLWHVGHALGFVSSLTGLGCSFRELTQLARPPYPQQTRIGWGTT</sequence>
<feature type="region of interest" description="Disordered" evidence="1">
    <location>
        <begin position="29"/>
        <end position="64"/>
    </location>
</feature>
<reference evidence="3" key="1">
    <citation type="submission" date="2018-02" db="EMBL/GenBank/DDBJ databases">
        <authorList>
            <person name="Hausmann B."/>
        </authorList>
    </citation>
    <scope>NUCLEOTIDE SEQUENCE [LARGE SCALE GENOMIC DNA]</scope>
    <source>
        <strain evidence="3">Peat soil MAG SbA1</strain>
    </source>
</reference>
<protein>
    <submittedName>
        <fullName evidence="2">Uncharacterized protein</fullName>
    </submittedName>
</protein>
<dbReference type="EMBL" id="OMOD01000117">
    <property type="protein sequence ID" value="SPF39178.1"/>
    <property type="molecule type" value="Genomic_DNA"/>
</dbReference>
<gene>
    <name evidence="2" type="ORF">SBA1_250002</name>
</gene>
<name>A0A2U3KHQ0_9BACT</name>
<feature type="compositionally biased region" description="Basic residues" evidence="1">
    <location>
        <begin position="115"/>
        <end position="129"/>
    </location>
</feature>
<feature type="compositionally biased region" description="Polar residues" evidence="1">
    <location>
        <begin position="34"/>
        <end position="50"/>
    </location>
</feature>
<evidence type="ECO:0000313" key="3">
    <source>
        <dbReference type="Proteomes" id="UP000238701"/>
    </source>
</evidence>
<dbReference type="AlphaFoldDB" id="A0A2U3KHQ0"/>
<proteinExistence type="predicted"/>